<accession>A0A1Y4L6M2</accession>
<reference evidence="2" key="1">
    <citation type="submission" date="2017-04" db="EMBL/GenBank/DDBJ databases">
        <title>Function of individual gut microbiota members based on whole genome sequencing of pure cultures obtained from chicken caecum.</title>
        <authorList>
            <person name="Medvecky M."/>
            <person name="Cejkova D."/>
            <person name="Polansky O."/>
            <person name="Karasova D."/>
            <person name="Kubasova T."/>
            <person name="Cizek A."/>
            <person name="Rychlik I."/>
        </authorList>
    </citation>
    <scope>NUCLEOTIDE SEQUENCE [LARGE SCALE GENOMIC DNA]</scope>
    <source>
        <strain evidence="2">An180</strain>
    </source>
</reference>
<evidence type="ECO:0000313" key="2">
    <source>
        <dbReference type="Proteomes" id="UP000195897"/>
    </source>
</evidence>
<gene>
    <name evidence="1" type="ORF">B5F17_09935</name>
</gene>
<dbReference type="Proteomes" id="UP000195897">
    <property type="component" value="Unassembled WGS sequence"/>
</dbReference>
<comment type="caution">
    <text evidence="1">The sequence shown here is derived from an EMBL/GenBank/DDBJ whole genome shotgun (WGS) entry which is preliminary data.</text>
</comment>
<dbReference type="AlphaFoldDB" id="A0A1Y4L6M2"/>
<dbReference type="EMBL" id="NFKK01000011">
    <property type="protein sequence ID" value="OUP52346.1"/>
    <property type="molecule type" value="Genomic_DNA"/>
</dbReference>
<dbReference type="RefSeq" id="WP_087373497.1">
    <property type="nucleotide sequence ID" value="NZ_NFKK01000011.1"/>
</dbReference>
<organism evidence="1 2">
    <name type="scientific">Butyricicoccus pullicaecorum</name>
    <dbReference type="NCBI Taxonomy" id="501571"/>
    <lineage>
        <taxon>Bacteria</taxon>
        <taxon>Bacillati</taxon>
        <taxon>Bacillota</taxon>
        <taxon>Clostridia</taxon>
        <taxon>Eubacteriales</taxon>
        <taxon>Butyricicoccaceae</taxon>
        <taxon>Butyricicoccus</taxon>
    </lineage>
</organism>
<sequence>MELYQEILCHVLANEKVPVSFPELVNTDVTKIVEMECYKALSKIKAILEDDALADSECFQQIEEIVCTFEALGSGGGSRHDFG</sequence>
<name>A0A1Y4L6M2_9FIRM</name>
<evidence type="ECO:0000313" key="1">
    <source>
        <dbReference type="EMBL" id="OUP52346.1"/>
    </source>
</evidence>
<proteinExistence type="predicted"/>
<protein>
    <submittedName>
        <fullName evidence="1">Uncharacterized protein</fullName>
    </submittedName>
</protein>